<dbReference type="EMBL" id="JBHUHV010000011">
    <property type="protein sequence ID" value="MFD2065872.1"/>
    <property type="molecule type" value="Genomic_DNA"/>
</dbReference>
<name>A0ABW4WT88_9BACT</name>
<dbReference type="Proteomes" id="UP001597369">
    <property type="component" value="Unassembled WGS sequence"/>
</dbReference>
<keyword evidence="1" id="KW-0328">Glycosyltransferase</keyword>
<dbReference type="GO" id="GO:0016757">
    <property type="term" value="F:glycosyltransferase activity"/>
    <property type="evidence" value="ECO:0007669"/>
    <property type="project" value="UniProtKB-KW"/>
</dbReference>
<comment type="caution">
    <text evidence="1">The sequence shown here is derived from an EMBL/GenBank/DDBJ whole genome shotgun (WGS) entry which is preliminary data.</text>
</comment>
<dbReference type="SUPFAM" id="SSF53756">
    <property type="entry name" value="UDP-Glycosyltransferase/glycogen phosphorylase"/>
    <property type="match status" value="1"/>
</dbReference>
<reference evidence="2" key="1">
    <citation type="journal article" date="2019" name="Int. J. Syst. Evol. Microbiol.">
        <title>The Global Catalogue of Microorganisms (GCM) 10K type strain sequencing project: providing services to taxonomists for standard genome sequencing and annotation.</title>
        <authorList>
            <consortium name="The Broad Institute Genomics Platform"/>
            <consortium name="The Broad Institute Genome Sequencing Center for Infectious Disease"/>
            <person name="Wu L."/>
            <person name="Ma J."/>
        </authorList>
    </citation>
    <scope>NUCLEOTIDE SEQUENCE [LARGE SCALE GENOMIC DNA]</scope>
    <source>
        <strain evidence="2">JCM 16545</strain>
    </source>
</reference>
<dbReference type="CDD" id="cd03801">
    <property type="entry name" value="GT4_PimA-like"/>
    <property type="match status" value="1"/>
</dbReference>
<dbReference type="Pfam" id="PF13692">
    <property type="entry name" value="Glyco_trans_1_4"/>
    <property type="match status" value="1"/>
</dbReference>
<gene>
    <name evidence="1" type="ORF">ACFSKU_03185</name>
</gene>
<keyword evidence="2" id="KW-1185">Reference proteome</keyword>
<dbReference type="EC" id="2.4.-.-" evidence="1"/>
<sequence length="355" mass="41209">MSVLFVVPYPVGKAASQRFRVEQLLPLLQEQSIKYKVAPFWSEEAWGILYEQGHWAQKLNRLLIGCFKRLLLLLQLPRYSYIFIHREATPVGPPWFEWMAAKVFRKKIIFDFDDAIWLPSTTTNNNKAAKYKWHSKTESICRWSYKVSCGNKFLQSFANRHNKATVFLPTVIDTQHQHNQLKQQYTEEVNIGWTGSHSTLPYLKLIEPVLQRLEQRYDFNFIVIADKAPDLQLKSLRYVPWQQKTEINDLLQFNIGIMPLPDTTWAKGKCAFKALQYMALGIPAVVSAVGANLQAVPDGVAGYVCHTEQEWYNRLEQLLLDAGLRAEIGKAGRQHVQQCYSLQVYRQIFTELFSY</sequence>
<keyword evidence="1" id="KW-0808">Transferase</keyword>
<protein>
    <submittedName>
        <fullName evidence="1">Glycosyltransferase family 4 protein</fullName>
        <ecNumber evidence="1">2.4.-.-</ecNumber>
    </submittedName>
</protein>
<evidence type="ECO:0000313" key="1">
    <source>
        <dbReference type="EMBL" id="MFD2065872.1"/>
    </source>
</evidence>
<evidence type="ECO:0000313" key="2">
    <source>
        <dbReference type="Proteomes" id="UP001597369"/>
    </source>
</evidence>
<proteinExistence type="predicted"/>
<organism evidence="1 2">
    <name type="scientific">Pontibacter silvestris</name>
    <dbReference type="NCBI Taxonomy" id="2305183"/>
    <lineage>
        <taxon>Bacteria</taxon>
        <taxon>Pseudomonadati</taxon>
        <taxon>Bacteroidota</taxon>
        <taxon>Cytophagia</taxon>
        <taxon>Cytophagales</taxon>
        <taxon>Hymenobacteraceae</taxon>
        <taxon>Pontibacter</taxon>
    </lineage>
</organism>
<accession>A0ABW4WT88</accession>
<dbReference type="RefSeq" id="WP_229962253.1">
    <property type="nucleotide sequence ID" value="NZ_JAJJWI010000020.1"/>
</dbReference>
<dbReference type="Gene3D" id="3.40.50.2000">
    <property type="entry name" value="Glycogen Phosphorylase B"/>
    <property type="match status" value="1"/>
</dbReference>